<proteinExistence type="predicted"/>
<evidence type="ECO:0000259" key="2">
    <source>
        <dbReference type="Pfam" id="PF01965"/>
    </source>
</evidence>
<feature type="signal peptide" evidence="1">
    <location>
        <begin position="1"/>
        <end position="18"/>
    </location>
</feature>
<dbReference type="InterPro" id="IPR052158">
    <property type="entry name" value="INH-QAR"/>
</dbReference>
<protein>
    <recommendedName>
        <fullName evidence="2">DJ-1/PfpI domain-containing protein</fullName>
    </recommendedName>
</protein>
<dbReference type="eggNOG" id="ENOG502SQ0U">
    <property type="taxonomic scope" value="Eukaryota"/>
</dbReference>
<evidence type="ECO:0000313" key="3">
    <source>
        <dbReference type="EMBL" id="EXJ78957.1"/>
    </source>
</evidence>
<organism evidence="3 4">
    <name type="scientific">Capronia epimyces CBS 606.96</name>
    <dbReference type="NCBI Taxonomy" id="1182542"/>
    <lineage>
        <taxon>Eukaryota</taxon>
        <taxon>Fungi</taxon>
        <taxon>Dikarya</taxon>
        <taxon>Ascomycota</taxon>
        <taxon>Pezizomycotina</taxon>
        <taxon>Eurotiomycetes</taxon>
        <taxon>Chaetothyriomycetidae</taxon>
        <taxon>Chaetothyriales</taxon>
        <taxon>Herpotrichiellaceae</taxon>
        <taxon>Capronia</taxon>
    </lineage>
</organism>
<keyword evidence="1" id="KW-0732">Signal</keyword>
<dbReference type="InterPro" id="IPR029062">
    <property type="entry name" value="Class_I_gatase-like"/>
</dbReference>
<keyword evidence="4" id="KW-1185">Reference proteome</keyword>
<dbReference type="Pfam" id="PF01965">
    <property type="entry name" value="DJ-1_PfpI"/>
    <property type="match status" value="1"/>
</dbReference>
<feature type="domain" description="DJ-1/PfpI" evidence="2">
    <location>
        <begin position="70"/>
        <end position="186"/>
    </location>
</feature>
<dbReference type="OrthoDB" id="543156at2759"/>
<dbReference type="GeneID" id="19172545"/>
<comment type="caution">
    <text evidence="3">The sequence shown here is derived from an EMBL/GenBank/DDBJ whole genome shotgun (WGS) entry which is preliminary data.</text>
</comment>
<gene>
    <name evidence="3" type="ORF">A1O3_08457</name>
</gene>
<dbReference type="PANTHER" id="PTHR43130">
    <property type="entry name" value="ARAC-FAMILY TRANSCRIPTIONAL REGULATOR"/>
    <property type="match status" value="1"/>
</dbReference>
<dbReference type="HOGENOM" id="CLU_000445_44_8_1"/>
<dbReference type="EMBL" id="AMGY01000008">
    <property type="protein sequence ID" value="EXJ78957.1"/>
    <property type="molecule type" value="Genomic_DNA"/>
</dbReference>
<dbReference type="InterPro" id="IPR002818">
    <property type="entry name" value="DJ-1/PfpI"/>
</dbReference>
<reference evidence="3 4" key="1">
    <citation type="submission" date="2013-03" db="EMBL/GenBank/DDBJ databases">
        <title>The Genome Sequence of Capronia epimyces CBS 606.96.</title>
        <authorList>
            <consortium name="The Broad Institute Genomics Platform"/>
            <person name="Cuomo C."/>
            <person name="de Hoog S."/>
            <person name="Gorbushina A."/>
            <person name="Walker B."/>
            <person name="Young S.K."/>
            <person name="Zeng Q."/>
            <person name="Gargeya S."/>
            <person name="Fitzgerald M."/>
            <person name="Haas B."/>
            <person name="Abouelleil A."/>
            <person name="Allen A.W."/>
            <person name="Alvarado L."/>
            <person name="Arachchi H.M."/>
            <person name="Berlin A.M."/>
            <person name="Chapman S.B."/>
            <person name="Gainer-Dewar J."/>
            <person name="Goldberg J."/>
            <person name="Griggs A."/>
            <person name="Gujja S."/>
            <person name="Hansen M."/>
            <person name="Howarth C."/>
            <person name="Imamovic A."/>
            <person name="Ireland A."/>
            <person name="Larimer J."/>
            <person name="McCowan C."/>
            <person name="Murphy C."/>
            <person name="Pearson M."/>
            <person name="Poon T.W."/>
            <person name="Priest M."/>
            <person name="Roberts A."/>
            <person name="Saif S."/>
            <person name="Shea T."/>
            <person name="Sisk P."/>
            <person name="Sykes S."/>
            <person name="Wortman J."/>
            <person name="Nusbaum C."/>
            <person name="Birren B."/>
        </authorList>
    </citation>
    <scope>NUCLEOTIDE SEQUENCE [LARGE SCALE GENOMIC DNA]</scope>
    <source>
        <strain evidence="3 4">CBS 606.96</strain>
    </source>
</reference>
<dbReference type="PANTHER" id="PTHR43130:SF7">
    <property type="entry name" value="DJ-1_PFPI DOMAIN-CONTAINING PROTEIN"/>
    <property type="match status" value="1"/>
</dbReference>
<dbReference type="AlphaFoldDB" id="W9XEN9"/>
<evidence type="ECO:0000313" key="4">
    <source>
        <dbReference type="Proteomes" id="UP000019478"/>
    </source>
</evidence>
<accession>W9XEN9</accession>
<dbReference type="Gene3D" id="3.40.50.880">
    <property type="match status" value="1"/>
</dbReference>
<feature type="chain" id="PRO_5004931962" description="DJ-1/PfpI domain-containing protein" evidence="1">
    <location>
        <begin position="19"/>
        <end position="229"/>
    </location>
</feature>
<evidence type="ECO:0000256" key="1">
    <source>
        <dbReference type="SAM" id="SignalP"/>
    </source>
</evidence>
<dbReference type="RefSeq" id="XP_007736745.1">
    <property type="nucleotide sequence ID" value="XM_007738555.1"/>
</dbReference>
<dbReference type="Proteomes" id="UP000019478">
    <property type="component" value="Unassembled WGS sequence"/>
</dbReference>
<name>W9XEN9_9EURO</name>
<dbReference type="SUPFAM" id="SSF52317">
    <property type="entry name" value="Class I glutamine amidotransferase-like"/>
    <property type="match status" value="1"/>
</dbReference>
<sequence length="229" mass="24754">MASIQFGILLFPFQLSDCAMPLDIIFSSTKRALASMEGAGFPAGISERGIPEIQFHYIAATSLDPVRLYTAGFTTLPTTTVADCPKLDYLLIGGPETSYIQNLPSEVSRFLQERVTEVTTIFTTCTGAMVLAAAGVLDGIEATTNHGAVPLAQQLLPKVKWTREKQWVVSEGGKFWTAGGACAGMDMFAHWVMGKYGVDVATYAFAALDYSPRGQDKQLVQLPSVKWTA</sequence>